<evidence type="ECO:0000259" key="4">
    <source>
        <dbReference type="Pfam" id="PF00038"/>
    </source>
</evidence>
<name>A0A0H5R4D7_9EUKA</name>
<dbReference type="EMBL" id="HACM01008561">
    <property type="protein sequence ID" value="CRZ09003.1"/>
    <property type="molecule type" value="Transcribed_RNA"/>
</dbReference>
<evidence type="ECO:0000256" key="3">
    <source>
        <dbReference type="SAM" id="Coils"/>
    </source>
</evidence>
<dbReference type="PANTHER" id="PTHR45721:SF11">
    <property type="entry name" value="LAMIN DM0-RELATED"/>
    <property type="match status" value="1"/>
</dbReference>
<evidence type="ECO:0000256" key="1">
    <source>
        <dbReference type="ARBA" id="ARBA00022754"/>
    </source>
</evidence>
<reference evidence="5" key="1">
    <citation type="submission" date="2015-04" db="EMBL/GenBank/DDBJ databases">
        <title>The genome sequence of the plant pathogenic Rhizarian Plasmodiophora brassicae reveals insights in its biotrophic life cycle and the origin of chitin synthesis.</title>
        <authorList>
            <person name="Schwelm A."/>
            <person name="Fogelqvist J."/>
            <person name="Knaust A."/>
            <person name="Julke S."/>
            <person name="Lilja T."/>
            <person name="Dhandapani V."/>
            <person name="Bonilla-Rosso G."/>
            <person name="Karlsson M."/>
            <person name="Shevchenko A."/>
            <person name="Choi S.R."/>
            <person name="Kim H.G."/>
            <person name="Park J.Y."/>
            <person name="Lim Y.P."/>
            <person name="Ludwig-Muller J."/>
            <person name="Dixelius C."/>
        </authorList>
    </citation>
    <scope>NUCLEOTIDE SEQUENCE</scope>
    <source>
        <tissue evidence="5">Potato root galls</tissue>
    </source>
</reference>
<feature type="domain" description="IF rod" evidence="4">
    <location>
        <begin position="19"/>
        <end position="378"/>
    </location>
</feature>
<keyword evidence="1" id="KW-0403">Intermediate filament</keyword>
<feature type="coiled-coil region" evidence="3">
    <location>
        <begin position="66"/>
        <end position="223"/>
    </location>
</feature>
<dbReference type="Gene3D" id="1.10.287.1490">
    <property type="match status" value="1"/>
</dbReference>
<evidence type="ECO:0000256" key="2">
    <source>
        <dbReference type="ARBA" id="ARBA00023054"/>
    </source>
</evidence>
<dbReference type="PANTHER" id="PTHR45721">
    <property type="entry name" value="LAMIN DM0-RELATED"/>
    <property type="match status" value="1"/>
</dbReference>
<feature type="coiled-coil region" evidence="3">
    <location>
        <begin position="297"/>
        <end position="357"/>
    </location>
</feature>
<accession>A0A0H5R4D7</accession>
<keyword evidence="2 3" id="KW-0175">Coiled coil</keyword>
<dbReference type="InterPro" id="IPR039008">
    <property type="entry name" value="IF_rod_dom"/>
</dbReference>
<dbReference type="SUPFAM" id="SSF64593">
    <property type="entry name" value="Intermediate filament protein, coiled coil region"/>
    <property type="match status" value="1"/>
</dbReference>
<sequence length="519" mass="59188">MATNVNVEESPIRIHPEVERKNLEELNGRLQQYIMKQRAKDASREAFEKDVVAIQQQARVAIHANTKKYEEQLRQMRQQRDEHASAREELQVRVARQEATVTRLKDQIAEEKKFQSDLNGRLSSLSSQLEAANAQVQRLQEQLRKTEHNFKSAESAGRAAEEQLIEARDAADQYSHEASSLRAKLKSFEQDMTINAKASEAEISALKAKIEQLSAQVTITEDSCRQEFASQLSSIVEDYRKQCNDDKTRITRELKSHFVPKLAELRAAYEESCQHESELREINVTVTEQVNQLKKDNQTLAEMKSLHEKRIAELSEELDTERNVTHNDAIAAKDKEIEKLRHTCQRLETDFDDLMDVKIQLALTIEKYRELLSEEEHRLGLETPGRKRKRSKRSLPAPQTPALKLWVNDEVENCLFVKNTSDKIVNLNGMILQSGSFSFDFPDDAYVGGQCEVCIWIGETSNSLEASSEDRTNISWEGVNPEDLTAAPMQLIDQNGTVIDQFEVETISAGDDKNACLLM</sequence>
<proteinExistence type="predicted"/>
<dbReference type="Gene3D" id="1.20.5.170">
    <property type="match status" value="1"/>
</dbReference>
<evidence type="ECO:0000313" key="5">
    <source>
        <dbReference type="EMBL" id="CRZ09003.1"/>
    </source>
</evidence>
<dbReference type="GO" id="GO:0005882">
    <property type="term" value="C:intermediate filament"/>
    <property type="evidence" value="ECO:0007669"/>
    <property type="project" value="UniProtKB-KW"/>
</dbReference>
<organism evidence="5">
    <name type="scientific">Spongospora subterranea</name>
    <dbReference type="NCBI Taxonomy" id="70186"/>
    <lineage>
        <taxon>Eukaryota</taxon>
        <taxon>Sar</taxon>
        <taxon>Rhizaria</taxon>
        <taxon>Endomyxa</taxon>
        <taxon>Phytomyxea</taxon>
        <taxon>Plasmodiophorida</taxon>
        <taxon>Plasmodiophoridae</taxon>
        <taxon>Spongospora</taxon>
    </lineage>
</organism>
<dbReference type="Pfam" id="PF00038">
    <property type="entry name" value="Filament"/>
    <property type="match status" value="1"/>
</dbReference>
<protein>
    <recommendedName>
        <fullName evidence="4">IF rod domain-containing protein</fullName>
    </recommendedName>
</protein>
<dbReference type="AlphaFoldDB" id="A0A0H5R4D7"/>